<dbReference type="Pfam" id="PF24840">
    <property type="entry name" value="NTF2_SigF"/>
    <property type="match status" value="1"/>
</dbReference>
<accession>A0A2P6N8H3</accession>
<dbReference type="EMBL" id="MDYQ01000156">
    <property type="protein sequence ID" value="PRP80248.1"/>
    <property type="molecule type" value="Genomic_DNA"/>
</dbReference>
<keyword evidence="4" id="KW-1185">Reference proteome</keyword>
<dbReference type="PANTHER" id="PTHR35393">
    <property type="entry name" value="CHROMOSOME 1, WHOLE GENOME SHOTGUN SEQUENCE"/>
    <property type="match status" value="1"/>
</dbReference>
<evidence type="ECO:0000256" key="1">
    <source>
        <dbReference type="SAM" id="MobiDB-lite"/>
    </source>
</evidence>
<feature type="compositionally biased region" description="Polar residues" evidence="1">
    <location>
        <begin position="1"/>
        <end position="10"/>
    </location>
</feature>
<evidence type="ECO:0000313" key="4">
    <source>
        <dbReference type="Proteomes" id="UP000241769"/>
    </source>
</evidence>
<feature type="region of interest" description="Disordered" evidence="1">
    <location>
        <begin position="1"/>
        <end position="22"/>
    </location>
</feature>
<comment type="caution">
    <text evidence="3">The sequence shown here is derived from an EMBL/GenBank/DDBJ whole genome shotgun (WGS) entry which is preliminary data.</text>
</comment>
<protein>
    <recommendedName>
        <fullName evidence="2">SigF-like NTF2-like domain-containing protein</fullName>
    </recommendedName>
</protein>
<dbReference type="OrthoDB" id="2344312at2759"/>
<organism evidence="3 4">
    <name type="scientific">Planoprotostelium fungivorum</name>
    <dbReference type="NCBI Taxonomy" id="1890364"/>
    <lineage>
        <taxon>Eukaryota</taxon>
        <taxon>Amoebozoa</taxon>
        <taxon>Evosea</taxon>
        <taxon>Variosea</taxon>
        <taxon>Cavosteliida</taxon>
        <taxon>Cavosteliaceae</taxon>
        <taxon>Planoprotostelium</taxon>
    </lineage>
</organism>
<evidence type="ECO:0000313" key="3">
    <source>
        <dbReference type="EMBL" id="PRP80248.1"/>
    </source>
</evidence>
<dbReference type="Proteomes" id="UP000241769">
    <property type="component" value="Unassembled WGS sequence"/>
</dbReference>
<proteinExistence type="predicted"/>
<name>A0A2P6N8H3_9EUKA</name>
<dbReference type="STRING" id="1890364.A0A2P6N8H3"/>
<dbReference type="InParanoid" id="A0A2P6N8H3"/>
<sequence length="195" mass="22573">MSTRSTTSAEPRTKDVQTKHRQRRIMNNPPAEVEDVIRKLTLGSKEDLLNVVNTYFTQDASFDHPLAWVQSSPKHSRESVLNIYRAYHVLSEISKIEINSIDWNPENLHLVVDLFETLSFPLQWPRGPMKLRLVVVLKFRKVDDKYYIKSQEDLFPIQDLLHLVPFGKFIISTVKTVASFNGQIIGAVAHRLGYW</sequence>
<dbReference type="InterPro" id="IPR057514">
    <property type="entry name" value="NTF2_SigF"/>
</dbReference>
<dbReference type="PANTHER" id="PTHR35393:SF1">
    <property type="entry name" value="SNOAL-LIKE DOMAIN-CONTAINING PROTEIN"/>
    <property type="match status" value="1"/>
</dbReference>
<evidence type="ECO:0000259" key="2">
    <source>
        <dbReference type="Pfam" id="PF24840"/>
    </source>
</evidence>
<dbReference type="AlphaFoldDB" id="A0A2P6N8H3"/>
<reference evidence="3 4" key="1">
    <citation type="journal article" date="2018" name="Genome Biol. Evol.">
        <title>Multiple Roots of Fruiting Body Formation in Amoebozoa.</title>
        <authorList>
            <person name="Hillmann F."/>
            <person name="Forbes G."/>
            <person name="Novohradska S."/>
            <person name="Ferling I."/>
            <person name="Riege K."/>
            <person name="Groth M."/>
            <person name="Westermann M."/>
            <person name="Marz M."/>
            <person name="Spaller T."/>
            <person name="Winckler T."/>
            <person name="Schaap P."/>
            <person name="Glockner G."/>
        </authorList>
    </citation>
    <scope>NUCLEOTIDE SEQUENCE [LARGE SCALE GENOMIC DNA]</scope>
    <source>
        <strain evidence="3 4">Jena</strain>
    </source>
</reference>
<gene>
    <name evidence="3" type="ORF">PROFUN_12187</name>
</gene>
<feature type="domain" description="SigF-like NTF2-like" evidence="2">
    <location>
        <begin position="26"/>
        <end position="194"/>
    </location>
</feature>